<dbReference type="GO" id="GO:0060296">
    <property type="term" value="P:regulation of cilium beat frequency involved in ciliary motility"/>
    <property type="evidence" value="ECO:0007669"/>
    <property type="project" value="TreeGrafter"/>
</dbReference>
<dbReference type="STRING" id="988480.A0A075B2X8"/>
<evidence type="ECO:0000313" key="9">
    <source>
        <dbReference type="Proteomes" id="UP000030755"/>
    </source>
</evidence>
<dbReference type="Pfam" id="PF00520">
    <property type="entry name" value="Ion_trans"/>
    <property type="match status" value="1"/>
</dbReference>
<keyword evidence="9" id="KW-1185">Reference proteome</keyword>
<dbReference type="InterPro" id="IPR027359">
    <property type="entry name" value="Volt_channel_dom_sf"/>
</dbReference>
<dbReference type="OrthoDB" id="416585at2759"/>
<gene>
    <name evidence="8" type="ORF">O9G_003500</name>
</gene>
<dbReference type="InterPro" id="IPR005821">
    <property type="entry name" value="Ion_trans_dom"/>
</dbReference>
<name>A0A075B2X8_ROZAC</name>
<evidence type="ECO:0000256" key="6">
    <source>
        <dbReference type="SAM" id="Phobius"/>
    </source>
</evidence>
<dbReference type="GO" id="GO:0005227">
    <property type="term" value="F:calcium-activated cation channel activity"/>
    <property type="evidence" value="ECO:0007669"/>
    <property type="project" value="InterPro"/>
</dbReference>
<feature type="transmembrane region" description="Helical" evidence="6">
    <location>
        <begin position="224"/>
        <end position="243"/>
    </location>
</feature>
<protein>
    <recommendedName>
        <fullName evidence="7">Ion transport domain-containing protein</fullName>
    </recommendedName>
</protein>
<evidence type="ECO:0000256" key="5">
    <source>
        <dbReference type="SAM" id="MobiDB-lite"/>
    </source>
</evidence>
<keyword evidence="4 6" id="KW-0472">Membrane</keyword>
<dbReference type="Gene3D" id="1.20.120.350">
    <property type="entry name" value="Voltage-gated potassium channels. Chain C"/>
    <property type="match status" value="1"/>
</dbReference>
<dbReference type="SUPFAM" id="SSF81324">
    <property type="entry name" value="Voltage-gated potassium channels"/>
    <property type="match status" value="1"/>
</dbReference>
<evidence type="ECO:0000256" key="1">
    <source>
        <dbReference type="ARBA" id="ARBA00004141"/>
    </source>
</evidence>
<dbReference type="Proteomes" id="UP000030755">
    <property type="component" value="Unassembled WGS sequence"/>
</dbReference>
<keyword evidence="3 6" id="KW-1133">Transmembrane helix</keyword>
<feature type="region of interest" description="Disordered" evidence="5">
    <location>
        <begin position="1"/>
        <end position="23"/>
    </location>
</feature>
<feature type="domain" description="Ion transport" evidence="7">
    <location>
        <begin position="95"/>
        <end position="242"/>
    </location>
</feature>
<evidence type="ECO:0000256" key="2">
    <source>
        <dbReference type="ARBA" id="ARBA00022692"/>
    </source>
</evidence>
<reference evidence="8 9" key="1">
    <citation type="journal article" date="2013" name="Curr. Biol.">
        <title>Shared signatures of parasitism and phylogenomics unite Cryptomycota and microsporidia.</title>
        <authorList>
            <person name="James T.Y."/>
            <person name="Pelin A."/>
            <person name="Bonen L."/>
            <person name="Ahrendt S."/>
            <person name="Sain D."/>
            <person name="Corradi N."/>
            <person name="Stajich J.E."/>
        </authorList>
    </citation>
    <scope>NUCLEOTIDE SEQUENCE [LARGE SCALE GENOMIC DNA]</scope>
    <source>
        <strain evidence="8 9">CSF55</strain>
    </source>
</reference>
<proteinExistence type="predicted"/>
<feature type="transmembrane region" description="Helical" evidence="6">
    <location>
        <begin position="157"/>
        <end position="176"/>
    </location>
</feature>
<dbReference type="InterPro" id="IPR028746">
    <property type="entry name" value="CatSper1"/>
</dbReference>
<dbReference type="EMBL" id="KE560866">
    <property type="protein sequence ID" value="EPZ35128.1"/>
    <property type="molecule type" value="Genomic_DNA"/>
</dbReference>
<evidence type="ECO:0000259" key="7">
    <source>
        <dbReference type="Pfam" id="PF00520"/>
    </source>
</evidence>
<accession>A0A075B2X8</accession>
<dbReference type="PANTHER" id="PTHR47193">
    <property type="entry name" value="CATION CHANNEL SPERM-ASSOCIATED PROTEIN 1"/>
    <property type="match status" value="1"/>
</dbReference>
<dbReference type="GO" id="GO:0036128">
    <property type="term" value="C:CatSper complex"/>
    <property type="evidence" value="ECO:0007669"/>
    <property type="project" value="InterPro"/>
</dbReference>
<evidence type="ECO:0000313" key="8">
    <source>
        <dbReference type="EMBL" id="EPZ35128.1"/>
    </source>
</evidence>
<keyword evidence="2 6" id="KW-0812">Transmembrane</keyword>
<comment type="subcellular location">
    <subcellularLocation>
        <location evidence="1">Membrane</location>
        <topology evidence="1">Multi-pass membrane protein</topology>
    </subcellularLocation>
</comment>
<dbReference type="AlphaFoldDB" id="A0A075B2X8"/>
<dbReference type="HOGENOM" id="CLU_1138541_0_0_1"/>
<evidence type="ECO:0000256" key="4">
    <source>
        <dbReference type="ARBA" id="ARBA00023136"/>
    </source>
</evidence>
<sequence>MSRSFKSHKPSGYQSTNFSSDEEFFGSSMSYSGLETGDEMKSMSSDNNSVISAFSQTSTTGKMEKDERIELETRMNQAHPLQRNLWRVTEIIKLDSIIMVVIVINTIMTALEATSAMYTLSFYLTILDNFLLGIYLTEMLVKMIIFDYRYFKSAWNIFDFIIVVSSLVSLFIPSIVSNSRMINTDFFRFLRLFRALRALRSLKSLRSIKFIQSLSMVLKTLFRSLPAIGNIVFLALIVFCIFIR</sequence>
<dbReference type="PANTHER" id="PTHR47193:SF1">
    <property type="entry name" value="CATION CHANNEL SPERM-ASSOCIATED PROTEIN 1"/>
    <property type="match status" value="1"/>
</dbReference>
<dbReference type="GO" id="GO:0005245">
    <property type="term" value="F:voltage-gated calcium channel activity"/>
    <property type="evidence" value="ECO:0007669"/>
    <property type="project" value="TreeGrafter"/>
</dbReference>
<evidence type="ECO:0000256" key="3">
    <source>
        <dbReference type="ARBA" id="ARBA00022989"/>
    </source>
</evidence>
<feature type="transmembrane region" description="Helical" evidence="6">
    <location>
        <begin position="117"/>
        <end position="136"/>
    </location>
</feature>
<organism evidence="8 9">
    <name type="scientific">Rozella allomycis (strain CSF55)</name>
    <dbReference type="NCBI Taxonomy" id="988480"/>
    <lineage>
        <taxon>Eukaryota</taxon>
        <taxon>Fungi</taxon>
        <taxon>Fungi incertae sedis</taxon>
        <taxon>Cryptomycota</taxon>
        <taxon>Cryptomycota incertae sedis</taxon>
        <taxon>Rozella</taxon>
    </lineage>
</organism>
<dbReference type="GO" id="GO:0030317">
    <property type="term" value="P:flagellated sperm motility"/>
    <property type="evidence" value="ECO:0007669"/>
    <property type="project" value="InterPro"/>
</dbReference>
<feature type="transmembrane region" description="Helical" evidence="6">
    <location>
        <begin position="91"/>
        <end position="111"/>
    </location>
</feature>